<keyword evidence="2" id="KW-1185">Reference proteome</keyword>
<protein>
    <submittedName>
        <fullName evidence="1">Uncharacterized protein</fullName>
    </submittedName>
</protein>
<proteinExistence type="predicted"/>
<accession>A0A2Z6NHS7</accession>
<evidence type="ECO:0000313" key="1">
    <source>
        <dbReference type="EMBL" id="GAU35505.1"/>
    </source>
</evidence>
<organism evidence="1 2">
    <name type="scientific">Trifolium subterraneum</name>
    <name type="common">Subterranean clover</name>
    <dbReference type="NCBI Taxonomy" id="3900"/>
    <lineage>
        <taxon>Eukaryota</taxon>
        <taxon>Viridiplantae</taxon>
        <taxon>Streptophyta</taxon>
        <taxon>Embryophyta</taxon>
        <taxon>Tracheophyta</taxon>
        <taxon>Spermatophyta</taxon>
        <taxon>Magnoliopsida</taxon>
        <taxon>eudicotyledons</taxon>
        <taxon>Gunneridae</taxon>
        <taxon>Pentapetalae</taxon>
        <taxon>rosids</taxon>
        <taxon>fabids</taxon>
        <taxon>Fabales</taxon>
        <taxon>Fabaceae</taxon>
        <taxon>Papilionoideae</taxon>
        <taxon>50 kb inversion clade</taxon>
        <taxon>NPAAA clade</taxon>
        <taxon>Hologalegina</taxon>
        <taxon>IRL clade</taxon>
        <taxon>Trifolieae</taxon>
        <taxon>Trifolium</taxon>
    </lineage>
</organism>
<sequence length="80" mass="8515">MGLWDQELELQSSSHGYFRVSATGCSSEVTGVTIVTLDRHALEKTTPSGPVTCVSPMTVRPSWRTRSMTGGVMGVGVWGG</sequence>
<dbReference type="Proteomes" id="UP000242715">
    <property type="component" value="Unassembled WGS sequence"/>
</dbReference>
<gene>
    <name evidence="1" type="ORF">TSUD_155360</name>
</gene>
<evidence type="ECO:0000313" key="2">
    <source>
        <dbReference type="Proteomes" id="UP000242715"/>
    </source>
</evidence>
<dbReference type="EMBL" id="DF973593">
    <property type="protein sequence ID" value="GAU35505.1"/>
    <property type="molecule type" value="Genomic_DNA"/>
</dbReference>
<reference evidence="2" key="1">
    <citation type="journal article" date="2017" name="Front. Plant Sci.">
        <title>Climate Clever Clovers: New Paradigm to Reduce the Environmental Footprint of Ruminants by Breeding Low Methanogenic Forages Utilizing Haplotype Variation.</title>
        <authorList>
            <person name="Kaur P."/>
            <person name="Appels R."/>
            <person name="Bayer P.E."/>
            <person name="Keeble-Gagnere G."/>
            <person name="Wang J."/>
            <person name="Hirakawa H."/>
            <person name="Shirasawa K."/>
            <person name="Vercoe P."/>
            <person name="Stefanova K."/>
            <person name="Durmic Z."/>
            <person name="Nichols P."/>
            <person name="Revell C."/>
            <person name="Isobe S.N."/>
            <person name="Edwards D."/>
            <person name="Erskine W."/>
        </authorList>
    </citation>
    <scope>NUCLEOTIDE SEQUENCE [LARGE SCALE GENOMIC DNA]</scope>
    <source>
        <strain evidence="2">cv. Daliak</strain>
    </source>
</reference>
<dbReference type="AlphaFoldDB" id="A0A2Z6NHS7"/>
<name>A0A2Z6NHS7_TRISU</name>